<dbReference type="PANTHER" id="PTHR45695:SF9">
    <property type="entry name" value="LEUCOKININ RECEPTOR"/>
    <property type="match status" value="1"/>
</dbReference>
<evidence type="ECO:0000313" key="12">
    <source>
        <dbReference type="Proteomes" id="UP001634394"/>
    </source>
</evidence>
<dbReference type="PROSITE" id="PS50262">
    <property type="entry name" value="G_PROTEIN_RECEP_F1_2"/>
    <property type="match status" value="1"/>
</dbReference>
<dbReference type="EMBL" id="JBJQND010000017">
    <property type="protein sequence ID" value="KAL3843093.1"/>
    <property type="molecule type" value="Genomic_DNA"/>
</dbReference>
<dbReference type="AlphaFoldDB" id="A0ABD3U0W2"/>
<dbReference type="Gene3D" id="1.20.1070.10">
    <property type="entry name" value="Rhodopsin 7-helix transmembrane proteins"/>
    <property type="match status" value="1"/>
</dbReference>
<keyword evidence="8" id="KW-0732">Signal</keyword>
<keyword evidence="12" id="KW-1185">Reference proteome</keyword>
<evidence type="ECO:0000256" key="1">
    <source>
        <dbReference type="ARBA" id="ARBA00004141"/>
    </source>
</evidence>
<evidence type="ECO:0000259" key="9">
    <source>
        <dbReference type="PROSITE" id="PS50262"/>
    </source>
</evidence>
<evidence type="ECO:0000313" key="10">
    <source>
        <dbReference type="EMBL" id="KAL3843034.1"/>
    </source>
</evidence>
<dbReference type="PANTHER" id="PTHR45695">
    <property type="entry name" value="LEUCOKININ RECEPTOR-RELATED"/>
    <property type="match status" value="1"/>
</dbReference>
<dbReference type="Proteomes" id="UP001634394">
    <property type="component" value="Unassembled WGS sequence"/>
</dbReference>
<feature type="domain" description="G-protein coupled receptors family 1 profile" evidence="9">
    <location>
        <begin position="1"/>
        <end position="57"/>
    </location>
</feature>
<evidence type="ECO:0000256" key="3">
    <source>
        <dbReference type="ARBA" id="ARBA00022989"/>
    </source>
</evidence>
<keyword evidence="7" id="KW-0807">Transducer</keyword>
<feature type="chain" id="PRO_5044725032" description="G-protein coupled receptors family 1 profile domain-containing protein" evidence="8">
    <location>
        <begin position="24"/>
        <end position="141"/>
    </location>
</feature>
<protein>
    <recommendedName>
        <fullName evidence="9">G-protein coupled receptors family 1 profile domain-containing protein</fullName>
    </recommendedName>
</protein>
<dbReference type="InterPro" id="IPR000276">
    <property type="entry name" value="GPCR_Rhodpsn"/>
</dbReference>
<evidence type="ECO:0000313" key="11">
    <source>
        <dbReference type="EMBL" id="KAL3843093.1"/>
    </source>
</evidence>
<dbReference type="Pfam" id="PF00001">
    <property type="entry name" value="7tm_1"/>
    <property type="match status" value="1"/>
</dbReference>
<keyword evidence="5" id="KW-0472">Membrane</keyword>
<sequence length="141" mass="16819">MLIVVVCLFVLCWLPLQIYTFLAEFYEEINEYKYINIIWFCSNWLAMSNSCYNPFIYGLLNEKFKREFRLLFSICPCKGCPKKPEVIRLNDFSDDSDGGRRSVRIQSARNGHQCKNEYIYNKPFFHKRNLNFDLPSQTTLI</sequence>
<keyword evidence="3" id="KW-1133">Transmembrane helix</keyword>
<keyword evidence="4" id="KW-0297">G-protein coupled receptor</keyword>
<dbReference type="SUPFAM" id="SSF81321">
    <property type="entry name" value="Family A G protein-coupled receptor-like"/>
    <property type="match status" value="1"/>
</dbReference>
<accession>A0ABD3U0W2</accession>
<evidence type="ECO:0000256" key="7">
    <source>
        <dbReference type="ARBA" id="ARBA00023224"/>
    </source>
</evidence>
<name>A0ABD3U0W2_SINWO</name>
<keyword evidence="2" id="KW-0812">Transmembrane</keyword>
<feature type="signal peptide" evidence="8">
    <location>
        <begin position="1"/>
        <end position="23"/>
    </location>
</feature>
<evidence type="ECO:0000256" key="8">
    <source>
        <dbReference type="SAM" id="SignalP"/>
    </source>
</evidence>
<gene>
    <name evidence="10" type="ORF">ACJMK2_020991</name>
    <name evidence="11" type="ORF">ACJMK2_021046</name>
</gene>
<comment type="subcellular location">
    <subcellularLocation>
        <location evidence="1">Membrane</location>
        <topology evidence="1">Multi-pass membrane protein</topology>
    </subcellularLocation>
</comment>
<dbReference type="GO" id="GO:0016020">
    <property type="term" value="C:membrane"/>
    <property type="evidence" value="ECO:0007669"/>
    <property type="project" value="UniProtKB-SubCell"/>
</dbReference>
<evidence type="ECO:0000256" key="4">
    <source>
        <dbReference type="ARBA" id="ARBA00023040"/>
    </source>
</evidence>
<dbReference type="EMBL" id="JBJQND010000017">
    <property type="protein sequence ID" value="KAL3843034.1"/>
    <property type="molecule type" value="Genomic_DNA"/>
</dbReference>
<organism evidence="10 12">
    <name type="scientific">Sinanodonta woodiana</name>
    <name type="common">Chinese pond mussel</name>
    <name type="synonym">Anodonta woodiana</name>
    <dbReference type="NCBI Taxonomy" id="1069815"/>
    <lineage>
        <taxon>Eukaryota</taxon>
        <taxon>Metazoa</taxon>
        <taxon>Spiralia</taxon>
        <taxon>Lophotrochozoa</taxon>
        <taxon>Mollusca</taxon>
        <taxon>Bivalvia</taxon>
        <taxon>Autobranchia</taxon>
        <taxon>Heteroconchia</taxon>
        <taxon>Palaeoheterodonta</taxon>
        <taxon>Unionida</taxon>
        <taxon>Unionoidea</taxon>
        <taxon>Unionidae</taxon>
        <taxon>Unioninae</taxon>
        <taxon>Sinanodonta</taxon>
    </lineage>
</organism>
<reference evidence="10 12" key="1">
    <citation type="submission" date="2024-11" db="EMBL/GenBank/DDBJ databases">
        <title>Chromosome-level genome assembly of the freshwater bivalve Anodonta woodiana.</title>
        <authorList>
            <person name="Chen X."/>
        </authorList>
    </citation>
    <scope>NUCLEOTIDE SEQUENCE [LARGE SCALE GENOMIC DNA]</scope>
    <source>
        <strain evidence="10">MN2024</strain>
        <tissue evidence="10">Gills</tissue>
    </source>
</reference>
<dbReference type="InterPro" id="IPR017452">
    <property type="entry name" value="GPCR_Rhodpsn_7TM"/>
</dbReference>
<dbReference type="GO" id="GO:0004930">
    <property type="term" value="F:G protein-coupled receptor activity"/>
    <property type="evidence" value="ECO:0007669"/>
    <property type="project" value="UniProtKB-KW"/>
</dbReference>
<evidence type="ECO:0000256" key="6">
    <source>
        <dbReference type="ARBA" id="ARBA00023170"/>
    </source>
</evidence>
<evidence type="ECO:0000256" key="5">
    <source>
        <dbReference type="ARBA" id="ARBA00023136"/>
    </source>
</evidence>
<proteinExistence type="predicted"/>
<evidence type="ECO:0000256" key="2">
    <source>
        <dbReference type="ARBA" id="ARBA00022692"/>
    </source>
</evidence>
<comment type="caution">
    <text evidence="10">The sequence shown here is derived from an EMBL/GenBank/DDBJ whole genome shotgun (WGS) entry which is preliminary data.</text>
</comment>
<keyword evidence="6" id="KW-0675">Receptor</keyword>